<dbReference type="OrthoDB" id="1652165at2"/>
<comment type="caution">
    <text evidence="1">The sequence shown here is derived from an EMBL/GenBank/DDBJ whole genome shotgun (WGS) entry which is preliminary data.</text>
</comment>
<dbReference type="Gene3D" id="2.60.120.260">
    <property type="entry name" value="Galactose-binding domain-like"/>
    <property type="match status" value="1"/>
</dbReference>
<organism evidence="1 2">
    <name type="scientific">Flaviaesturariibacter aridisoli</name>
    <dbReference type="NCBI Taxonomy" id="2545761"/>
    <lineage>
        <taxon>Bacteria</taxon>
        <taxon>Pseudomonadati</taxon>
        <taxon>Bacteroidota</taxon>
        <taxon>Chitinophagia</taxon>
        <taxon>Chitinophagales</taxon>
        <taxon>Chitinophagaceae</taxon>
        <taxon>Flaviaestuariibacter</taxon>
    </lineage>
</organism>
<dbReference type="InterPro" id="IPR026341">
    <property type="entry name" value="T9SS_type_B"/>
</dbReference>
<gene>
    <name evidence="1" type="ORF">E0486_16085</name>
</gene>
<dbReference type="EMBL" id="SKFH01000038">
    <property type="protein sequence ID" value="TCZ67195.1"/>
    <property type="molecule type" value="Genomic_DNA"/>
</dbReference>
<name>A0A4R4E019_9BACT</name>
<sequence length="683" mass="72646">MNPLLRKRDAGPKLCDVYPFPLTLALLLLAALKPPNTMVHRTLLWTFLFCIAAVLPARAQICTGALGDPIVNITFGAGGNPGPALSSNVVGGYQYISGDCPGDGFYGIRNSTVNCFASSWHNVTTDHTGDPGGYFMLVNASFSPGVFYQDTIRGLCSGTTYEFSAWVLNVLRTGSCGTGAVQPNLTFRIEAPDGTLLQVYNTGNINPSASPEWRQFGLSFTTPPTVGSAVLRILNNAPGGCGNDLLLDDITFRACGPIMTPGFVGTAGTTQNICFGVAASPRLTVALSTGYNNPRFQWQRSVDNGPWVDIAGASTQSYDAPFTAGTAPGNYRFRLAVAEAANWGTATCTVYSPPLTVFVIARPPALSASNTGPACAGGSLELKASGAATYSWSGPGGFSATGSNVTLAPLDASRSGIYTVLATDSYNCSWSESTTVDVRPRPVAAVADDTLAFCQGAGTQFSASGGAGYEWQPLNYLSDRLAANPFANPPDTMTYRVIVTSGNCSDTATVQVNVWHRPEADSGPDRVLFLGDTLHLAGSVRGNDWSAVWTPSYFLGDPASLQTTAAPQQDTAYVLSVASLIGCGASSDTMRVRVFRRIEIPNVFTPNGDGRNDRWEVEALSAYRSYTVDLFNRYGQPVYHTENRAPLWDGTLQGKPLPTGTYYYVLRIGDTGQRLNGFVDLIR</sequence>
<dbReference type="Proteomes" id="UP000295164">
    <property type="component" value="Unassembled WGS sequence"/>
</dbReference>
<reference evidence="1 2" key="1">
    <citation type="submission" date="2019-03" db="EMBL/GenBank/DDBJ databases">
        <authorList>
            <person name="Kim M.K.M."/>
        </authorList>
    </citation>
    <scope>NUCLEOTIDE SEQUENCE [LARGE SCALE GENOMIC DNA]</scope>
    <source>
        <strain evidence="1 2">17J68-15</strain>
    </source>
</reference>
<accession>A0A4R4E019</accession>
<dbReference type="InterPro" id="IPR013783">
    <property type="entry name" value="Ig-like_fold"/>
</dbReference>
<protein>
    <submittedName>
        <fullName evidence="1">T9SS type B sorting domain-containing protein</fullName>
    </submittedName>
</protein>
<proteinExistence type="predicted"/>
<evidence type="ECO:0000313" key="2">
    <source>
        <dbReference type="Proteomes" id="UP000295164"/>
    </source>
</evidence>
<keyword evidence="2" id="KW-1185">Reference proteome</keyword>
<dbReference type="NCBIfam" id="TIGR04131">
    <property type="entry name" value="Bac_Flav_CTERM"/>
    <property type="match status" value="1"/>
</dbReference>
<evidence type="ECO:0000313" key="1">
    <source>
        <dbReference type="EMBL" id="TCZ67195.1"/>
    </source>
</evidence>
<dbReference type="Gene3D" id="2.60.40.10">
    <property type="entry name" value="Immunoglobulins"/>
    <property type="match status" value="1"/>
</dbReference>
<dbReference type="Pfam" id="PF13585">
    <property type="entry name" value="CHU_C"/>
    <property type="match status" value="1"/>
</dbReference>
<dbReference type="AlphaFoldDB" id="A0A4R4E019"/>